<organism evidence="14 15">
    <name type="scientific">Saccharomonospora piscinae</name>
    <dbReference type="NCBI Taxonomy" id="687388"/>
    <lineage>
        <taxon>Bacteria</taxon>
        <taxon>Bacillati</taxon>
        <taxon>Actinomycetota</taxon>
        <taxon>Actinomycetes</taxon>
        <taxon>Pseudonocardiales</taxon>
        <taxon>Pseudonocardiaceae</taxon>
        <taxon>Saccharomonospora</taxon>
    </lineage>
</organism>
<keyword evidence="4" id="KW-0133">Cell shape</keyword>
<dbReference type="PANTHER" id="PTHR21581:SF33">
    <property type="entry name" value="D-ALANYL-D-ALANINE CARBOXYPEPTIDASE DACB"/>
    <property type="match status" value="1"/>
</dbReference>
<keyword evidence="5" id="KW-0573">Peptidoglycan synthesis</keyword>
<name>A0A1V9A2L8_SACPI</name>
<dbReference type="PRINTS" id="PR00725">
    <property type="entry name" value="DADACBPTASE1"/>
</dbReference>
<dbReference type="Gene3D" id="3.40.710.10">
    <property type="entry name" value="DD-peptidase/beta-lactamase superfamily"/>
    <property type="match status" value="1"/>
</dbReference>
<gene>
    <name evidence="14" type="ORF">B1813_17015</name>
</gene>
<feature type="chain" id="PRO_5038916294" evidence="12">
    <location>
        <begin position="29"/>
        <end position="409"/>
    </location>
</feature>
<comment type="similarity">
    <text evidence="1 9">Belongs to the peptidase S11 family.</text>
</comment>
<feature type="active site" evidence="7">
    <location>
        <position position="180"/>
    </location>
</feature>
<evidence type="ECO:0000256" key="4">
    <source>
        <dbReference type="ARBA" id="ARBA00022960"/>
    </source>
</evidence>
<evidence type="ECO:0000256" key="3">
    <source>
        <dbReference type="ARBA" id="ARBA00022801"/>
    </source>
</evidence>
<dbReference type="AlphaFoldDB" id="A0A1V9A2L8"/>
<dbReference type="Pfam" id="PF00768">
    <property type="entry name" value="Peptidase_S11"/>
    <property type="match status" value="1"/>
</dbReference>
<feature type="signal peptide" evidence="12">
    <location>
        <begin position="1"/>
        <end position="28"/>
    </location>
</feature>
<dbReference type="InterPro" id="IPR012338">
    <property type="entry name" value="Beta-lactam/transpept-like"/>
</dbReference>
<evidence type="ECO:0000256" key="8">
    <source>
        <dbReference type="PIRSR" id="PIRSR618044-2"/>
    </source>
</evidence>
<dbReference type="EMBL" id="MWIH01000006">
    <property type="protein sequence ID" value="OQO91280.1"/>
    <property type="molecule type" value="Genomic_DNA"/>
</dbReference>
<keyword evidence="15" id="KW-1185">Reference proteome</keyword>
<reference evidence="14 15" key="1">
    <citation type="submission" date="2017-02" db="EMBL/GenBank/DDBJ databases">
        <title>Draft genome of Saccharomonospora sp. 154.</title>
        <authorList>
            <person name="Alonso-Carmona G.S."/>
            <person name="De La Haba R."/>
            <person name="Vera-Gargallo B."/>
            <person name="Sandoval-Trujillo A.H."/>
            <person name="Ramirez-Duran N."/>
            <person name="Ventosa A."/>
        </authorList>
    </citation>
    <scope>NUCLEOTIDE SEQUENCE [LARGE SCALE GENOMIC DNA]</scope>
    <source>
        <strain evidence="14 15">LRS4.154</strain>
    </source>
</reference>
<dbReference type="InterPro" id="IPR001967">
    <property type="entry name" value="Peptidase_S11_N"/>
</dbReference>
<feature type="transmembrane region" description="Helical" evidence="11">
    <location>
        <begin position="381"/>
        <end position="399"/>
    </location>
</feature>
<sequence>MTRTAFATLVTALLAGTLALAGAPQTRAAAPHATQSQAECANRTLPPSPVDTSEEPPPGEASPAPPSVPETPAGGERMAECGLVRPEGSPAPPPDITSQAWLVQDLDSGDVLAAKNPHGRYRPASLVKTLLALVVLEELPADHTVVATKANADQECTCVGIVEGGEYTVEQLVHALLMRSGNDVAHTLAGALGGVEQAVDKMNALAEWLGAADTRAATPSGLDGPGMMTSAYDMSVIFSYAMRQPAYAEAVGTREIRFPGGTGEPDFPVYNDNRLWSSYDGFLGGKTGFTDDARHTYAGAAERDGRRVAVVMLRSEPQPVMVSEQAQRLLDYGFDLAASGGEPVGTVTTEPTASPVGDEQADTDVAGAGAPTPDDPFGTTGWIVTLVVTLLVIAGMLVGHHKGVLRRPE</sequence>
<dbReference type="GO" id="GO:0009002">
    <property type="term" value="F:serine-type D-Ala-D-Ala carboxypeptidase activity"/>
    <property type="evidence" value="ECO:0007669"/>
    <property type="project" value="InterPro"/>
</dbReference>
<dbReference type="SUPFAM" id="SSF56601">
    <property type="entry name" value="beta-lactamase/transpeptidase-like"/>
    <property type="match status" value="1"/>
</dbReference>
<evidence type="ECO:0000256" key="7">
    <source>
        <dbReference type="PIRSR" id="PIRSR618044-1"/>
    </source>
</evidence>
<keyword evidence="6" id="KW-0961">Cell wall biogenesis/degradation</keyword>
<keyword evidence="3" id="KW-0378">Hydrolase</keyword>
<feature type="domain" description="Peptidase S11 D-alanyl-D-alanine carboxypeptidase A N-terminal" evidence="13">
    <location>
        <begin position="92"/>
        <end position="313"/>
    </location>
</feature>
<proteinExistence type="inferred from homology"/>
<evidence type="ECO:0000313" key="15">
    <source>
        <dbReference type="Proteomes" id="UP000192591"/>
    </source>
</evidence>
<evidence type="ECO:0000256" key="10">
    <source>
        <dbReference type="SAM" id="MobiDB-lite"/>
    </source>
</evidence>
<evidence type="ECO:0000256" key="9">
    <source>
        <dbReference type="RuleBase" id="RU004016"/>
    </source>
</evidence>
<protein>
    <submittedName>
        <fullName evidence="14">Peptidase M15</fullName>
    </submittedName>
</protein>
<feature type="compositionally biased region" description="Pro residues" evidence="10">
    <location>
        <begin position="55"/>
        <end position="69"/>
    </location>
</feature>
<dbReference type="GO" id="GO:0009252">
    <property type="term" value="P:peptidoglycan biosynthetic process"/>
    <property type="evidence" value="ECO:0007669"/>
    <property type="project" value="UniProtKB-KW"/>
</dbReference>
<keyword evidence="11" id="KW-1133">Transmembrane helix</keyword>
<dbReference type="PANTHER" id="PTHR21581">
    <property type="entry name" value="D-ALANYL-D-ALANINE CARBOXYPEPTIDASE"/>
    <property type="match status" value="1"/>
</dbReference>
<dbReference type="Proteomes" id="UP000192591">
    <property type="component" value="Unassembled WGS sequence"/>
</dbReference>
<evidence type="ECO:0000256" key="6">
    <source>
        <dbReference type="ARBA" id="ARBA00023316"/>
    </source>
</evidence>
<evidence type="ECO:0000256" key="2">
    <source>
        <dbReference type="ARBA" id="ARBA00022729"/>
    </source>
</evidence>
<keyword evidence="2 12" id="KW-0732">Signal</keyword>
<keyword evidence="11" id="KW-0812">Transmembrane</keyword>
<dbReference type="STRING" id="1962155.B1813_17015"/>
<evidence type="ECO:0000256" key="12">
    <source>
        <dbReference type="SAM" id="SignalP"/>
    </source>
</evidence>
<evidence type="ECO:0000313" key="14">
    <source>
        <dbReference type="EMBL" id="OQO91280.1"/>
    </source>
</evidence>
<feature type="active site" evidence="7">
    <location>
        <position position="125"/>
    </location>
</feature>
<evidence type="ECO:0000259" key="13">
    <source>
        <dbReference type="Pfam" id="PF00768"/>
    </source>
</evidence>
<keyword evidence="11" id="KW-0472">Membrane</keyword>
<accession>A0A1V9A2L8</accession>
<feature type="binding site" evidence="8">
    <location>
        <position position="286"/>
    </location>
    <ligand>
        <name>substrate</name>
    </ligand>
</feature>
<dbReference type="GO" id="GO:0006508">
    <property type="term" value="P:proteolysis"/>
    <property type="evidence" value="ECO:0007669"/>
    <property type="project" value="InterPro"/>
</dbReference>
<dbReference type="GO" id="GO:0008360">
    <property type="term" value="P:regulation of cell shape"/>
    <property type="evidence" value="ECO:0007669"/>
    <property type="project" value="UniProtKB-KW"/>
</dbReference>
<feature type="region of interest" description="Disordered" evidence="10">
    <location>
        <begin position="29"/>
        <end position="76"/>
    </location>
</feature>
<comment type="caution">
    <text evidence="14">The sequence shown here is derived from an EMBL/GenBank/DDBJ whole genome shotgun (WGS) entry which is preliminary data.</text>
</comment>
<feature type="active site" description="Proton acceptor" evidence="7">
    <location>
        <position position="128"/>
    </location>
</feature>
<evidence type="ECO:0000256" key="1">
    <source>
        <dbReference type="ARBA" id="ARBA00007164"/>
    </source>
</evidence>
<dbReference type="InterPro" id="IPR018044">
    <property type="entry name" value="Peptidase_S11"/>
</dbReference>
<feature type="region of interest" description="Disordered" evidence="10">
    <location>
        <begin position="341"/>
        <end position="373"/>
    </location>
</feature>
<dbReference type="GO" id="GO:0071555">
    <property type="term" value="P:cell wall organization"/>
    <property type="evidence" value="ECO:0007669"/>
    <property type="project" value="UniProtKB-KW"/>
</dbReference>
<evidence type="ECO:0000256" key="5">
    <source>
        <dbReference type="ARBA" id="ARBA00022984"/>
    </source>
</evidence>
<evidence type="ECO:0000256" key="11">
    <source>
        <dbReference type="SAM" id="Phobius"/>
    </source>
</evidence>